<reference evidence="2 3" key="1">
    <citation type="submission" date="2017-11" db="EMBL/GenBank/DDBJ databases">
        <title>Genomic Encyclopedia of Archaeal and Bacterial Type Strains, Phase II (KMG-II): From Individual Species to Whole Genera.</title>
        <authorList>
            <person name="Goeker M."/>
        </authorList>
    </citation>
    <scope>NUCLEOTIDE SEQUENCE [LARGE SCALE GENOMIC DNA]</scope>
    <source>
        <strain evidence="2 3">DSM 29128</strain>
    </source>
</reference>
<feature type="domain" description="YjiS-like" evidence="1">
    <location>
        <begin position="33"/>
        <end position="61"/>
    </location>
</feature>
<protein>
    <submittedName>
        <fullName evidence="2">Uncharacterized protein YjiS (DUF1127 family)</fullName>
    </submittedName>
</protein>
<dbReference type="InterPro" id="IPR009506">
    <property type="entry name" value="YjiS-like"/>
</dbReference>
<dbReference type="OrthoDB" id="8005167at2"/>
<dbReference type="Proteomes" id="UP000228531">
    <property type="component" value="Unassembled WGS sequence"/>
</dbReference>
<dbReference type="EMBL" id="PGTY01000001">
    <property type="protein sequence ID" value="PJI91795.1"/>
    <property type="molecule type" value="Genomic_DNA"/>
</dbReference>
<dbReference type="Pfam" id="PF06568">
    <property type="entry name" value="YjiS-like"/>
    <property type="match status" value="1"/>
</dbReference>
<keyword evidence="3" id="KW-1185">Reference proteome</keyword>
<accession>A0A2M8WLJ0</accession>
<sequence length="75" mass="8453">MSHALHSADLNVLNAQTKLPLVAGLAVKLAVRVTTWETRRKTRRSLKELEPHTLHDIGLDRLSAQAEATKPFWQD</sequence>
<evidence type="ECO:0000313" key="2">
    <source>
        <dbReference type="EMBL" id="PJI91795.1"/>
    </source>
</evidence>
<evidence type="ECO:0000313" key="3">
    <source>
        <dbReference type="Proteomes" id="UP000228531"/>
    </source>
</evidence>
<evidence type="ECO:0000259" key="1">
    <source>
        <dbReference type="Pfam" id="PF06568"/>
    </source>
</evidence>
<proteinExistence type="predicted"/>
<dbReference type="AlphaFoldDB" id="A0A2M8WLJ0"/>
<name>A0A2M8WLJ0_9RHOB</name>
<comment type="caution">
    <text evidence="2">The sequence shown here is derived from an EMBL/GenBank/DDBJ whole genome shotgun (WGS) entry which is preliminary data.</text>
</comment>
<organism evidence="2 3">
    <name type="scientific">Yoonia maricola</name>
    <dbReference type="NCBI Taxonomy" id="420999"/>
    <lineage>
        <taxon>Bacteria</taxon>
        <taxon>Pseudomonadati</taxon>
        <taxon>Pseudomonadota</taxon>
        <taxon>Alphaproteobacteria</taxon>
        <taxon>Rhodobacterales</taxon>
        <taxon>Paracoccaceae</taxon>
        <taxon>Yoonia</taxon>
    </lineage>
</organism>
<gene>
    <name evidence="2" type="ORF">BC777_0635</name>
</gene>
<dbReference type="RefSeq" id="WP_100366684.1">
    <property type="nucleotide sequence ID" value="NZ_PGTY01000001.1"/>
</dbReference>